<dbReference type="EMBL" id="GBRH01260476">
    <property type="protein sequence ID" value="JAD37419.1"/>
    <property type="molecule type" value="Transcribed_RNA"/>
</dbReference>
<reference evidence="1" key="2">
    <citation type="journal article" date="2015" name="Data Brief">
        <title>Shoot transcriptome of the giant reed, Arundo donax.</title>
        <authorList>
            <person name="Barrero R.A."/>
            <person name="Guerrero F.D."/>
            <person name="Moolhuijzen P."/>
            <person name="Goolsby J.A."/>
            <person name="Tidwell J."/>
            <person name="Bellgard S.E."/>
            <person name="Bellgard M.I."/>
        </authorList>
    </citation>
    <scope>NUCLEOTIDE SEQUENCE</scope>
    <source>
        <tissue evidence="1">Shoot tissue taken approximately 20 cm above the soil surface</tissue>
    </source>
</reference>
<proteinExistence type="predicted"/>
<sequence length="47" mass="5112">MFGNIQQKSSYLGGAQVSWNNALSVLTCIIISIKRSSSTLLHWGVVC</sequence>
<name>A0A0A8ZDD7_ARUDO</name>
<protein>
    <submittedName>
        <fullName evidence="1">Uncharacterized protein</fullName>
    </submittedName>
</protein>
<dbReference type="AlphaFoldDB" id="A0A0A8ZDD7"/>
<accession>A0A0A8ZDD7</accession>
<reference evidence="1" key="1">
    <citation type="submission" date="2014-09" db="EMBL/GenBank/DDBJ databases">
        <authorList>
            <person name="Magalhaes I.L.F."/>
            <person name="Oliveira U."/>
            <person name="Santos F.R."/>
            <person name="Vidigal T.H.D.A."/>
            <person name="Brescovit A.D."/>
            <person name="Santos A.J."/>
        </authorList>
    </citation>
    <scope>NUCLEOTIDE SEQUENCE</scope>
    <source>
        <tissue evidence="1">Shoot tissue taken approximately 20 cm above the soil surface</tissue>
    </source>
</reference>
<evidence type="ECO:0000313" key="1">
    <source>
        <dbReference type="EMBL" id="JAD37419.1"/>
    </source>
</evidence>
<organism evidence="1">
    <name type="scientific">Arundo donax</name>
    <name type="common">Giant reed</name>
    <name type="synonym">Donax arundinaceus</name>
    <dbReference type="NCBI Taxonomy" id="35708"/>
    <lineage>
        <taxon>Eukaryota</taxon>
        <taxon>Viridiplantae</taxon>
        <taxon>Streptophyta</taxon>
        <taxon>Embryophyta</taxon>
        <taxon>Tracheophyta</taxon>
        <taxon>Spermatophyta</taxon>
        <taxon>Magnoliopsida</taxon>
        <taxon>Liliopsida</taxon>
        <taxon>Poales</taxon>
        <taxon>Poaceae</taxon>
        <taxon>PACMAD clade</taxon>
        <taxon>Arundinoideae</taxon>
        <taxon>Arundineae</taxon>
        <taxon>Arundo</taxon>
    </lineage>
</organism>